<protein>
    <submittedName>
        <fullName evidence="1">Uncharacterized protein</fullName>
    </submittedName>
</protein>
<evidence type="ECO:0000313" key="2">
    <source>
        <dbReference type="Proteomes" id="UP001055879"/>
    </source>
</evidence>
<accession>A0ACB9DH15</accession>
<sequence length="198" mass="22837">MLHQSFFKKCAALDHVLSIAIPGNKIPSWFEEQRYGNQIALKFPTNAHSAMGVAVCCVLQRKRLRGYVQTIGPNPKIHLRFGIDRSLIREPEADYINASATTENKSLWIVYIPFELFQMKMYDDIQGKRWSLFVEGNLIISILEPWDGCEKILRCGARLIFEEDVESVQQIKTDVCDYRNSFLLCNPDLENSFTLLEM</sequence>
<proteinExistence type="predicted"/>
<reference evidence="2" key="1">
    <citation type="journal article" date="2022" name="Mol. Ecol. Resour.">
        <title>The genomes of chicory, endive, great burdock and yacon provide insights into Asteraceae palaeo-polyploidization history and plant inulin production.</title>
        <authorList>
            <person name="Fan W."/>
            <person name="Wang S."/>
            <person name="Wang H."/>
            <person name="Wang A."/>
            <person name="Jiang F."/>
            <person name="Liu H."/>
            <person name="Zhao H."/>
            <person name="Xu D."/>
            <person name="Zhang Y."/>
        </authorList>
    </citation>
    <scope>NUCLEOTIDE SEQUENCE [LARGE SCALE GENOMIC DNA]</scope>
    <source>
        <strain evidence="2">cv. Niubang</strain>
    </source>
</reference>
<keyword evidence="2" id="KW-1185">Reference proteome</keyword>
<name>A0ACB9DH15_ARCLA</name>
<dbReference type="Proteomes" id="UP001055879">
    <property type="component" value="Linkage Group LG03"/>
</dbReference>
<organism evidence="1 2">
    <name type="scientific">Arctium lappa</name>
    <name type="common">Greater burdock</name>
    <name type="synonym">Lappa major</name>
    <dbReference type="NCBI Taxonomy" id="4217"/>
    <lineage>
        <taxon>Eukaryota</taxon>
        <taxon>Viridiplantae</taxon>
        <taxon>Streptophyta</taxon>
        <taxon>Embryophyta</taxon>
        <taxon>Tracheophyta</taxon>
        <taxon>Spermatophyta</taxon>
        <taxon>Magnoliopsida</taxon>
        <taxon>eudicotyledons</taxon>
        <taxon>Gunneridae</taxon>
        <taxon>Pentapetalae</taxon>
        <taxon>asterids</taxon>
        <taxon>campanulids</taxon>
        <taxon>Asterales</taxon>
        <taxon>Asteraceae</taxon>
        <taxon>Carduoideae</taxon>
        <taxon>Cardueae</taxon>
        <taxon>Arctiinae</taxon>
        <taxon>Arctium</taxon>
    </lineage>
</organism>
<comment type="caution">
    <text evidence="1">The sequence shown here is derived from an EMBL/GenBank/DDBJ whole genome shotgun (WGS) entry which is preliminary data.</text>
</comment>
<evidence type="ECO:0000313" key="1">
    <source>
        <dbReference type="EMBL" id="KAI3745958.1"/>
    </source>
</evidence>
<dbReference type="EMBL" id="CM042049">
    <property type="protein sequence ID" value="KAI3745958.1"/>
    <property type="molecule type" value="Genomic_DNA"/>
</dbReference>
<gene>
    <name evidence="1" type="ORF">L6452_08371</name>
</gene>
<reference evidence="1 2" key="2">
    <citation type="journal article" date="2022" name="Mol. Ecol. Resour.">
        <title>The genomes of chicory, endive, great burdock and yacon provide insights into Asteraceae paleo-polyploidization history and plant inulin production.</title>
        <authorList>
            <person name="Fan W."/>
            <person name="Wang S."/>
            <person name="Wang H."/>
            <person name="Wang A."/>
            <person name="Jiang F."/>
            <person name="Liu H."/>
            <person name="Zhao H."/>
            <person name="Xu D."/>
            <person name="Zhang Y."/>
        </authorList>
    </citation>
    <scope>NUCLEOTIDE SEQUENCE [LARGE SCALE GENOMIC DNA]</scope>
    <source>
        <strain evidence="2">cv. Niubang</strain>
    </source>
</reference>